<dbReference type="EMBL" id="LCWV01000011">
    <property type="protein sequence ID" value="PWI69596.1"/>
    <property type="molecule type" value="Genomic_DNA"/>
</dbReference>
<gene>
    <name evidence="2" type="ORF">PCL_00508</name>
</gene>
<proteinExistence type="predicted"/>
<sequence>MKLLVLGTLRNAFTASEKQGGRGSAMCSSKSSCSPTAGHRSLGHNSDDDDDDFSDPEPGYPDKSNEPERPTCIADILPLTVKRLHVRLVRGNRAWEGAGYLATAVANGEFPALSAVRADAAPQARPYP</sequence>
<organism evidence="2 3">
    <name type="scientific">Purpureocillium lilacinum</name>
    <name type="common">Paecilomyces lilacinus</name>
    <dbReference type="NCBI Taxonomy" id="33203"/>
    <lineage>
        <taxon>Eukaryota</taxon>
        <taxon>Fungi</taxon>
        <taxon>Dikarya</taxon>
        <taxon>Ascomycota</taxon>
        <taxon>Pezizomycotina</taxon>
        <taxon>Sordariomycetes</taxon>
        <taxon>Hypocreomycetidae</taxon>
        <taxon>Hypocreales</taxon>
        <taxon>Ophiocordycipitaceae</taxon>
        <taxon>Purpureocillium</taxon>
    </lineage>
</organism>
<accession>A0A2U3E532</accession>
<evidence type="ECO:0000313" key="3">
    <source>
        <dbReference type="Proteomes" id="UP000245956"/>
    </source>
</evidence>
<dbReference type="AlphaFoldDB" id="A0A2U3E532"/>
<comment type="caution">
    <text evidence="2">The sequence shown here is derived from an EMBL/GenBank/DDBJ whole genome shotgun (WGS) entry which is preliminary data.</text>
</comment>
<feature type="region of interest" description="Disordered" evidence="1">
    <location>
        <begin position="15"/>
        <end position="71"/>
    </location>
</feature>
<reference evidence="2 3" key="1">
    <citation type="journal article" date="2016" name="Front. Microbiol.">
        <title>Genome and transcriptome sequences reveal the specific parasitism of the nematophagous Purpureocillium lilacinum 36-1.</title>
        <authorList>
            <person name="Xie J."/>
            <person name="Li S."/>
            <person name="Mo C."/>
            <person name="Xiao X."/>
            <person name="Peng D."/>
            <person name="Wang G."/>
            <person name="Xiao Y."/>
        </authorList>
    </citation>
    <scope>NUCLEOTIDE SEQUENCE [LARGE SCALE GENOMIC DNA]</scope>
    <source>
        <strain evidence="2 3">36-1</strain>
    </source>
</reference>
<dbReference type="Proteomes" id="UP000245956">
    <property type="component" value="Unassembled WGS sequence"/>
</dbReference>
<evidence type="ECO:0000313" key="2">
    <source>
        <dbReference type="EMBL" id="PWI69596.1"/>
    </source>
</evidence>
<name>A0A2U3E532_PURLI</name>
<feature type="compositionally biased region" description="Low complexity" evidence="1">
    <location>
        <begin position="24"/>
        <end position="34"/>
    </location>
</feature>
<evidence type="ECO:0000256" key="1">
    <source>
        <dbReference type="SAM" id="MobiDB-lite"/>
    </source>
</evidence>
<protein>
    <submittedName>
        <fullName evidence="2">Uncharacterized protein</fullName>
    </submittedName>
</protein>